<proteinExistence type="predicted"/>
<name>A0ABU1WK21_9BURK</name>
<organism evidence="1 2">
    <name type="scientific">Hydrogenophaga palleronii</name>
    <dbReference type="NCBI Taxonomy" id="65655"/>
    <lineage>
        <taxon>Bacteria</taxon>
        <taxon>Pseudomonadati</taxon>
        <taxon>Pseudomonadota</taxon>
        <taxon>Betaproteobacteria</taxon>
        <taxon>Burkholderiales</taxon>
        <taxon>Comamonadaceae</taxon>
        <taxon>Hydrogenophaga</taxon>
    </lineage>
</organism>
<protein>
    <submittedName>
        <fullName evidence="1">Nucleotidyltransferase component of viral defense system</fullName>
    </submittedName>
</protein>
<dbReference type="Proteomes" id="UP001265700">
    <property type="component" value="Unassembled WGS sequence"/>
</dbReference>
<sequence>MQRSVNGAVFKRGTSLSKVSGVINRFSEDINLCLVLTFMAEAEHWMNAA</sequence>
<keyword evidence="2" id="KW-1185">Reference proteome</keyword>
<dbReference type="Pfam" id="PF08843">
    <property type="entry name" value="AbiEii"/>
    <property type="match status" value="1"/>
</dbReference>
<reference evidence="1 2" key="1">
    <citation type="submission" date="2023-07" db="EMBL/GenBank/DDBJ databases">
        <title>Sorghum-associated microbial communities from plants grown in Nebraska, USA.</title>
        <authorList>
            <person name="Schachtman D."/>
        </authorList>
    </citation>
    <scope>NUCLEOTIDE SEQUENCE [LARGE SCALE GENOMIC DNA]</scope>
    <source>
        <strain evidence="1 2">4249</strain>
    </source>
</reference>
<dbReference type="EMBL" id="JAVDWU010000003">
    <property type="protein sequence ID" value="MDR7149622.1"/>
    <property type="molecule type" value="Genomic_DNA"/>
</dbReference>
<accession>A0ABU1WK21</accession>
<dbReference type="InterPro" id="IPR014942">
    <property type="entry name" value="AbiEii"/>
</dbReference>
<comment type="caution">
    <text evidence="1">The sequence shown here is derived from an EMBL/GenBank/DDBJ whole genome shotgun (WGS) entry which is preliminary data.</text>
</comment>
<gene>
    <name evidence="1" type="ORF">J2W49_001577</name>
</gene>
<dbReference type="Gene3D" id="3.10.450.620">
    <property type="entry name" value="JHP933, nucleotidyltransferase-like core domain"/>
    <property type="match status" value="1"/>
</dbReference>
<evidence type="ECO:0000313" key="2">
    <source>
        <dbReference type="Proteomes" id="UP001265700"/>
    </source>
</evidence>
<dbReference type="RefSeq" id="WP_310313987.1">
    <property type="nucleotide sequence ID" value="NZ_JAVDWU010000003.1"/>
</dbReference>
<evidence type="ECO:0000313" key="1">
    <source>
        <dbReference type="EMBL" id="MDR7149622.1"/>
    </source>
</evidence>